<dbReference type="EMBL" id="FOMG01000027">
    <property type="protein sequence ID" value="SFD25645.1"/>
    <property type="molecule type" value="Genomic_DNA"/>
</dbReference>
<keyword evidence="1 2" id="KW-0238">DNA-binding</keyword>
<dbReference type="InterPro" id="IPR039532">
    <property type="entry name" value="TetR_C_Firmicutes"/>
</dbReference>
<dbReference type="PANTHER" id="PTHR43479">
    <property type="entry name" value="ACREF/ENVCD OPERON REPRESSOR-RELATED"/>
    <property type="match status" value="1"/>
</dbReference>
<dbReference type="Gene3D" id="1.10.357.10">
    <property type="entry name" value="Tetracycline Repressor, domain 2"/>
    <property type="match status" value="1"/>
</dbReference>
<dbReference type="Pfam" id="PF14278">
    <property type="entry name" value="TetR_C_8"/>
    <property type="match status" value="1"/>
</dbReference>
<feature type="DNA-binding region" description="H-T-H motif" evidence="2">
    <location>
        <begin position="33"/>
        <end position="52"/>
    </location>
</feature>
<dbReference type="InterPro" id="IPR001647">
    <property type="entry name" value="HTH_TetR"/>
</dbReference>
<dbReference type="PANTHER" id="PTHR43479:SF7">
    <property type="entry name" value="TETR-FAMILY TRANSCRIPTIONAL REGULATOR"/>
    <property type="match status" value="1"/>
</dbReference>
<organism evidence="4 5">
    <name type="scientific">Clostridium uliginosum</name>
    <dbReference type="NCBI Taxonomy" id="119641"/>
    <lineage>
        <taxon>Bacteria</taxon>
        <taxon>Bacillati</taxon>
        <taxon>Bacillota</taxon>
        <taxon>Clostridia</taxon>
        <taxon>Eubacteriales</taxon>
        <taxon>Clostridiaceae</taxon>
        <taxon>Clostridium</taxon>
    </lineage>
</organism>
<sequence length="191" mass="23006">MNRKNNQRFQNTETKIQQALLEMLEYKDFSKITVQEICKIANINRSTFYAHYLDVYDLIEKIECNIHQKLLSLYVGTGATKTNFLNPKYLTIFLSFIYQYRNFYRVCLQTRKKFPIEQGFEPLWNNIIKPYCQKIGFKSEDEMMYYFVYFQAGFTMMLKRWVDNDFNESPEELSEIFLKCISNGFNTYISL</sequence>
<reference evidence="4 5" key="1">
    <citation type="submission" date="2016-10" db="EMBL/GenBank/DDBJ databases">
        <authorList>
            <person name="de Groot N.N."/>
        </authorList>
    </citation>
    <scope>NUCLEOTIDE SEQUENCE [LARGE SCALE GENOMIC DNA]</scope>
    <source>
        <strain evidence="4 5">DSM 12992</strain>
    </source>
</reference>
<dbReference type="SUPFAM" id="SSF46689">
    <property type="entry name" value="Homeodomain-like"/>
    <property type="match status" value="1"/>
</dbReference>
<gene>
    <name evidence="4" type="ORF">SAMN05421842_12753</name>
</gene>
<dbReference type="GO" id="GO:0003677">
    <property type="term" value="F:DNA binding"/>
    <property type="evidence" value="ECO:0007669"/>
    <property type="project" value="UniProtKB-UniRule"/>
</dbReference>
<proteinExistence type="predicted"/>
<dbReference type="OrthoDB" id="9810250at2"/>
<dbReference type="InterPro" id="IPR009057">
    <property type="entry name" value="Homeodomain-like_sf"/>
</dbReference>
<evidence type="ECO:0000313" key="4">
    <source>
        <dbReference type="EMBL" id="SFD25645.1"/>
    </source>
</evidence>
<keyword evidence="5" id="KW-1185">Reference proteome</keyword>
<dbReference type="RefSeq" id="WP_090093475.1">
    <property type="nucleotide sequence ID" value="NZ_FOMG01000027.1"/>
</dbReference>
<accession>A0A1I1QUD3</accession>
<evidence type="ECO:0000256" key="2">
    <source>
        <dbReference type="PROSITE-ProRule" id="PRU00335"/>
    </source>
</evidence>
<dbReference type="Proteomes" id="UP000199263">
    <property type="component" value="Unassembled WGS sequence"/>
</dbReference>
<evidence type="ECO:0000259" key="3">
    <source>
        <dbReference type="PROSITE" id="PS50977"/>
    </source>
</evidence>
<evidence type="ECO:0000256" key="1">
    <source>
        <dbReference type="ARBA" id="ARBA00023125"/>
    </source>
</evidence>
<name>A0A1I1QUD3_9CLOT</name>
<protein>
    <recommendedName>
        <fullName evidence="3">HTH tetR-type domain-containing protein</fullName>
    </recommendedName>
</protein>
<dbReference type="InterPro" id="IPR050624">
    <property type="entry name" value="HTH-type_Tx_Regulator"/>
</dbReference>
<evidence type="ECO:0000313" key="5">
    <source>
        <dbReference type="Proteomes" id="UP000199263"/>
    </source>
</evidence>
<dbReference type="STRING" id="119641.SAMN05421842_12753"/>
<feature type="domain" description="HTH tetR-type" evidence="3">
    <location>
        <begin position="10"/>
        <end position="70"/>
    </location>
</feature>
<dbReference type="PROSITE" id="PS50977">
    <property type="entry name" value="HTH_TETR_2"/>
    <property type="match status" value="1"/>
</dbReference>
<dbReference type="AlphaFoldDB" id="A0A1I1QUD3"/>